<protein>
    <submittedName>
        <fullName evidence="1">Uncharacterized protein</fullName>
    </submittedName>
</protein>
<dbReference type="AlphaFoldDB" id="A0A553NW71"/>
<organism evidence="1 2">
    <name type="scientific">Danionella cerebrum</name>
    <dbReference type="NCBI Taxonomy" id="2873325"/>
    <lineage>
        <taxon>Eukaryota</taxon>
        <taxon>Metazoa</taxon>
        <taxon>Chordata</taxon>
        <taxon>Craniata</taxon>
        <taxon>Vertebrata</taxon>
        <taxon>Euteleostomi</taxon>
        <taxon>Actinopterygii</taxon>
        <taxon>Neopterygii</taxon>
        <taxon>Teleostei</taxon>
        <taxon>Ostariophysi</taxon>
        <taxon>Cypriniformes</taxon>
        <taxon>Danionidae</taxon>
        <taxon>Danioninae</taxon>
        <taxon>Danionella</taxon>
    </lineage>
</organism>
<dbReference type="EMBL" id="SRMA01026790">
    <property type="protein sequence ID" value="TRY69673.1"/>
    <property type="molecule type" value="Genomic_DNA"/>
</dbReference>
<comment type="caution">
    <text evidence="1">The sequence shown here is derived from an EMBL/GenBank/DDBJ whole genome shotgun (WGS) entry which is preliminary data.</text>
</comment>
<gene>
    <name evidence="1" type="ORF">DNTS_028432</name>
</gene>
<evidence type="ECO:0000313" key="1">
    <source>
        <dbReference type="EMBL" id="TRY69673.1"/>
    </source>
</evidence>
<accession>A0A553NW71</accession>
<proteinExistence type="predicted"/>
<name>A0A553NW71_9TELE</name>
<reference evidence="1 2" key="1">
    <citation type="journal article" date="2019" name="Sci. Data">
        <title>Hybrid genome assembly and annotation of Danionella translucida.</title>
        <authorList>
            <person name="Kadobianskyi M."/>
            <person name="Schulze L."/>
            <person name="Schuelke M."/>
            <person name="Judkewitz B."/>
        </authorList>
    </citation>
    <scope>NUCLEOTIDE SEQUENCE [LARGE SCALE GENOMIC DNA]</scope>
    <source>
        <strain evidence="1 2">Bolton</strain>
    </source>
</reference>
<keyword evidence="2" id="KW-1185">Reference proteome</keyword>
<feature type="non-terminal residue" evidence="1">
    <location>
        <position position="63"/>
    </location>
</feature>
<sequence length="63" mass="7552">MSTFVLRSLNQTQNAKRLLNDIKLELVWHKRIKFGMSAPIEKQDFSRRPPNVERSLLWSNLLW</sequence>
<dbReference type="Proteomes" id="UP000316079">
    <property type="component" value="Unassembled WGS sequence"/>
</dbReference>
<evidence type="ECO:0000313" key="2">
    <source>
        <dbReference type="Proteomes" id="UP000316079"/>
    </source>
</evidence>